<dbReference type="EMBL" id="BPQB01000018">
    <property type="protein sequence ID" value="GJE90691.1"/>
    <property type="molecule type" value="Genomic_DNA"/>
</dbReference>
<dbReference type="AlphaFoldDB" id="A0A9P3G9I8"/>
<dbReference type="OrthoDB" id="2733714at2759"/>
<accession>A0A9P3G9I8</accession>
<sequence>MNGTQPAGISHGSAYPPAAWRASPSTRGTFEIITTCLSTLVICVWSAVHADVPLHQSRWAGRADKLGWLVTGLVAPDLLLYAACCQLYRAHVLLGEARRFLHVEPAPRARSWFGRPWECVTGSRASQREHTPSATPTSDEDSLFDYKEKSAASQEFYEVLPDTPSTPDQPKPTRKHRWTLTHAFYGVMGGFVLETSPMLEGETRFVLTLSGLRFVLENAPDLLPDLSKEEIQRKSRSDVLGKTLLILQLLYFCISCTARLAQKLPLSLLEVFTLAHALCTVVTCVVWWQKPFDVLEPTLITGPRADELAAYMLFTSRVHKDYIAGLIWYLCDSESSYLKVTASPADKAGSTTGHGLPRDVLPGESFAIEGYTFEVVHKKPDPHQRIVYGRSCLPWYNRRRGAAGAVALGTEDLARWTLAARGLRRYGDTQLRHARVLVSRHGGLQMSVFKHGEARWWPAVSLAIATVYGVVHVLAWDAQFPTPVERTLWRSAAVTLIVLGLAFFQYAAISTQADSPGRRVSKAVFNMCLWLYPFASGYVLLESLRQLLYLPDRTFMLPSLSIYLPHFS</sequence>
<evidence type="ECO:0000313" key="3">
    <source>
        <dbReference type="EMBL" id="GJE90691.1"/>
    </source>
</evidence>
<dbReference type="PANTHER" id="PTHR35043:SF7">
    <property type="entry name" value="TRANSCRIPTION FACTOR DOMAIN-CONTAINING PROTEIN"/>
    <property type="match status" value="1"/>
</dbReference>
<name>A0A9P3G9I8_9APHY</name>
<dbReference type="PANTHER" id="PTHR35043">
    <property type="entry name" value="TRANSCRIPTION FACTOR DOMAIN-CONTAINING PROTEIN"/>
    <property type="match status" value="1"/>
</dbReference>
<dbReference type="Proteomes" id="UP000703269">
    <property type="component" value="Unassembled WGS sequence"/>
</dbReference>
<evidence type="ECO:0000256" key="1">
    <source>
        <dbReference type="SAM" id="MobiDB-lite"/>
    </source>
</evidence>
<keyword evidence="2" id="KW-1133">Transmembrane helix</keyword>
<reference evidence="3 4" key="1">
    <citation type="submission" date="2021-08" db="EMBL/GenBank/DDBJ databases">
        <title>Draft Genome Sequence of Phanerochaete sordida strain YK-624.</title>
        <authorList>
            <person name="Mori T."/>
            <person name="Dohra H."/>
            <person name="Suzuki T."/>
            <person name="Kawagishi H."/>
            <person name="Hirai H."/>
        </authorList>
    </citation>
    <scope>NUCLEOTIDE SEQUENCE [LARGE SCALE GENOMIC DNA]</scope>
    <source>
        <strain evidence="3 4">YK-624</strain>
    </source>
</reference>
<keyword evidence="4" id="KW-1185">Reference proteome</keyword>
<feature type="transmembrane region" description="Helical" evidence="2">
    <location>
        <begin position="243"/>
        <end position="261"/>
    </location>
</feature>
<feature type="transmembrane region" description="Helical" evidence="2">
    <location>
        <begin position="523"/>
        <end position="541"/>
    </location>
</feature>
<feature type="transmembrane region" description="Helical" evidence="2">
    <location>
        <begin position="267"/>
        <end position="288"/>
    </location>
</feature>
<feature type="transmembrane region" description="Helical" evidence="2">
    <location>
        <begin position="488"/>
        <end position="511"/>
    </location>
</feature>
<feature type="region of interest" description="Disordered" evidence="1">
    <location>
        <begin position="123"/>
        <end position="143"/>
    </location>
</feature>
<comment type="caution">
    <text evidence="3">The sequence shown here is derived from an EMBL/GenBank/DDBJ whole genome shotgun (WGS) entry which is preliminary data.</text>
</comment>
<feature type="transmembrane region" description="Helical" evidence="2">
    <location>
        <begin position="456"/>
        <end position="476"/>
    </location>
</feature>
<keyword evidence="2" id="KW-0812">Transmembrane</keyword>
<gene>
    <name evidence="3" type="ORF">PsYK624_068350</name>
</gene>
<organism evidence="3 4">
    <name type="scientific">Phanerochaete sordida</name>
    <dbReference type="NCBI Taxonomy" id="48140"/>
    <lineage>
        <taxon>Eukaryota</taxon>
        <taxon>Fungi</taxon>
        <taxon>Dikarya</taxon>
        <taxon>Basidiomycota</taxon>
        <taxon>Agaricomycotina</taxon>
        <taxon>Agaricomycetes</taxon>
        <taxon>Polyporales</taxon>
        <taxon>Phanerochaetaceae</taxon>
        <taxon>Phanerochaete</taxon>
    </lineage>
</organism>
<evidence type="ECO:0000313" key="4">
    <source>
        <dbReference type="Proteomes" id="UP000703269"/>
    </source>
</evidence>
<keyword evidence="2" id="KW-0472">Membrane</keyword>
<evidence type="ECO:0000256" key="2">
    <source>
        <dbReference type="SAM" id="Phobius"/>
    </source>
</evidence>
<protein>
    <submittedName>
        <fullName evidence="3">Uncharacterized protein</fullName>
    </submittedName>
</protein>
<proteinExistence type="predicted"/>